<dbReference type="Proteomes" id="UP001221142">
    <property type="component" value="Unassembled WGS sequence"/>
</dbReference>
<keyword evidence="4" id="KW-1185">Reference proteome</keyword>
<reference evidence="3" key="1">
    <citation type="submission" date="2023-03" db="EMBL/GenBank/DDBJ databases">
        <title>Massive genome expansion in bonnet fungi (Mycena s.s.) driven by repeated elements and novel gene families across ecological guilds.</title>
        <authorList>
            <consortium name="Lawrence Berkeley National Laboratory"/>
            <person name="Harder C.B."/>
            <person name="Miyauchi S."/>
            <person name="Viragh M."/>
            <person name="Kuo A."/>
            <person name="Thoen E."/>
            <person name="Andreopoulos B."/>
            <person name="Lu D."/>
            <person name="Skrede I."/>
            <person name="Drula E."/>
            <person name="Henrissat B."/>
            <person name="Morin E."/>
            <person name="Kohler A."/>
            <person name="Barry K."/>
            <person name="LaButti K."/>
            <person name="Morin E."/>
            <person name="Salamov A."/>
            <person name="Lipzen A."/>
            <person name="Mereny Z."/>
            <person name="Hegedus B."/>
            <person name="Baldrian P."/>
            <person name="Stursova M."/>
            <person name="Weitz H."/>
            <person name="Taylor A."/>
            <person name="Grigoriev I.V."/>
            <person name="Nagy L.G."/>
            <person name="Martin F."/>
            <person name="Kauserud H."/>
        </authorList>
    </citation>
    <scope>NUCLEOTIDE SEQUENCE</scope>
    <source>
        <strain evidence="3">9284</strain>
    </source>
</reference>
<evidence type="ECO:0000256" key="1">
    <source>
        <dbReference type="SAM" id="MobiDB-lite"/>
    </source>
</evidence>
<keyword evidence="2" id="KW-1133">Transmembrane helix</keyword>
<feature type="transmembrane region" description="Helical" evidence="2">
    <location>
        <begin position="107"/>
        <end position="132"/>
    </location>
</feature>
<evidence type="ECO:0000313" key="4">
    <source>
        <dbReference type="Proteomes" id="UP001221142"/>
    </source>
</evidence>
<proteinExistence type="predicted"/>
<gene>
    <name evidence="3" type="ORF">FB45DRAFT_907686</name>
</gene>
<feature type="transmembrane region" description="Helical" evidence="2">
    <location>
        <begin position="144"/>
        <end position="166"/>
    </location>
</feature>
<sequence length="355" mass="39923">MSSTDHHDDTHKGGDGRWHLSLHPDVQKQDPRSALSHFGTLIHPTHVTLKSSSGQEEDMNWTSRDHRKHRHVSQDPNTGRTRRGQGDLTVLHKILNLRRIEYWNASWWVAMLFTVGSIVWVINGFIAFLPFVNTHVAKDPVGDGWTVWIGATIFEFGALCGLWEAWNRDDTADFGYGVRRLLSGKDQEAAVGSERKEAEQLPRKKWIWYSTEGKYFHELGFLAAFVQYLAATIFWISGFTAIPQVQNSIESKTAILDVFFWTPQVVGGTGFVIASALMMLETQKKWYLPAPTSLGWHVGFWNLVGGVGFALCGALGYGLNDSTKVAYQSSCSTFWGGWAFLIGSVIQWYEAVNPV</sequence>
<organism evidence="3 4">
    <name type="scientific">Roridomyces roridus</name>
    <dbReference type="NCBI Taxonomy" id="1738132"/>
    <lineage>
        <taxon>Eukaryota</taxon>
        <taxon>Fungi</taxon>
        <taxon>Dikarya</taxon>
        <taxon>Basidiomycota</taxon>
        <taxon>Agaricomycotina</taxon>
        <taxon>Agaricomycetes</taxon>
        <taxon>Agaricomycetidae</taxon>
        <taxon>Agaricales</taxon>
        <taxon>Marasmiineae</taxon>
        <taxon>Mycenaceae</taxon>
        <taxon>Roridomyces</taxon>
    </lineage>
</organism>
<feature type="transmembrane region" description="Helical" evidence="2">
    <location>
        <begin position="254"/>
        <end position="280"/>
    </location>
</feature>
<evidence type="ECO:0000313" key="3">
    <source>
        <dbReference type="EMBL" id="KAJ7636909.1"/>
    </source>
</evidence>
<keyword evidence="2" id="KW-0812">Transmembrane</keyword>
<feature type="transmembrane region" description="Helical" evidence="2">
    <location>
        <begin position="331"/>
        <end position="349"/>
    </location>
</feature>
<feature type="region of interest" description="Disordered" evidence="1">
    <location>
        <begin position="49"/>
        <end position="83"/>
    </location>
</feature>
<name>A0AAD7C3S5_9AGAR</name>
<accession>A0AAD7C3S5</accession>
<feature type="compositionally biased region" description="Basic and acidic residues" evidence="1">
    <location>
        <begin position="1"/>
        <end position="18"/>
    </location>
</feature>
<comment type="caution">
    <text evidence="3">The sequence shown here is derived from an EMBL/GenBank/DDBJ whole genome shotgun (WGS) entry which is preliminary data.</text>
</comment>
<feature type="region of interest" description="Disordered" evidence="1">
    <location>
        <begin position="1"/>
        <end position="22"/>
    </location>
</feature>
<feature type="transmembrane region" description="Helical" evidence="2">
    <location>
        <begin position="219"/>
        <end position="242"/>
    </location>
</feature>
<keyword evidence="2" id="KW-0472">Membrane</keyword>
<feature type="transmembrane region" description="Helical" evidence="2">
    <location>
        <begin position="300"/>
        <end position="319"/>
    </location>
</feature>
<dbReference type="AlphaFoldDB" id="A0AAD7C3S5"/>
<dbReference type="EMBL" id="JARKIF010000006">
    <property type="protein sequence ID" value="KAJ7636909.1"/>
    <property type="molecule type" value="Genomic_DNA"/>
</dbReference>
<evidence type="ECO:0000256" key="2">
    <source>
        <dbReference type="SAM" id="Phobius"/>
    </source>
</evidence>
<protein>
    <recommendedName>
        <fullName evidence="5">Integral membrane protein</fullName>
    </recommendedName>
</protein>
<evidence type="ECO:0008006" key="5">
    <source>
        <dbReference type="Google" id="ProtNLM"/>
    </source>
</evidence>